<protein>
    <recommendedName>
        <fullName evidence="2">Peptidase S9 prolyl oligopeptidase catalytic domain-containing protein</fullName>
    </recommendedName>
</protein>
<comment type="similarity">
    <text evidence="1">Belongs to the peptidase S9A family.</text>
</comment>
<feature type="domain" description="Peptidase S9 prolyl oligopeptidase catalytic" evidence="2">
    <location>
        <begin position="323"/>
        <end position="547"/>
    </location>
</feature>
<dbReference type="InterPro" id="IPR029058">
    <property type="entry name" value="AB_hydrolase_fold"/>
</dbReference>
<evidence type="ECO:0000313" key="3">
    <source>
        <dbReference type="EMBL" id="KEQ17016.1"/>
    </source>
</evidence>
<evidence type="ECO:0000313" key="4">
    <source>
        <dbReference type="Proteomes" id="UP000028073"/>
    </source>
</evidence>
<dbReference type="PRINTS" id="PR00862">
    <property type="entry name" value="PROLIGOPTASE"/>
</dbReference>
<name>A0A081NEZ3_9GAMM</name>
<dbReference type="EMBL" id="JOKH01000004">
    <property type="protein sequence ID" value="KEQ17016.1"/>
    <property type="molecule type" value="Genomic_DNA"/>
</dbReference>
<comment type="caution">
    <text evidence="3">The sequence shown here is derived from an EMBL/GenBank/DDBJ whole genome shotgun (WGS) entry which is preliminary data.</text>
</comment>
<dbReference type="Proteomes" id="UP000028073">
    <property type="component" value="Unassembled WGS sequence"/>
</dbReference>
<dbReference type="InterPro" id="IPR051543">
    <property type="entry name" value="Serine_Peptidase_S9A"/>
</dbReference>
<dbReference type="GO" id="GO:0004252">
    <property type="term" value="F:serine-type endopeptidase activity"/>
    <property type="evidence" value="ECO:0007669"/>
    <property type="project" value="InterPro"/>
</dbReference>
<evidence type="ECO:0000259" key="2">
    <source>
        <dbReference type="Pfam" id="PF00326"/>
    </source>
</evidence>
<dbReference type="SUPFAM" id="SSF53474">
    <property type="entry name" value="alpha/beta-Hydrolases"/>
    <property type="match status" value="1"/>
</dbReference>
<sequence>MKLIITSLISFCLFSTGWLRADPIISYDYPYPGSFIINHETSPLMYSGVLEDSKSLIDYLLVEQQHTDHFIHQHYADFHRILLALASTREQTFQTSETPSQPVEIPVSSDSFVFDVVFDERHPCGRVFFAREPCLRCDRTFIEIVENRTEDDRLDHIDYDVLFEGDSEHCIIQWSSNGHYLLLLVEKDDKKQLLRLNPATKQETHIQTPGINLDKQGRLCFINHDYGHYIEIENSAAKTTYHLQNDSDELDLIMRETIEVMENAEITVLEEQVTATDGTEISVTIVGLSDVIESLGKHPVPMVLSVYGGYGRINEPVYNPVYSYLISQGITVAYAHVRGGGKPDATDQESREWQNAGQYLNLKTGFQDYIDVAKGLISKRITASDRLIATGTSWGGMNAGYAINQHPTLFAGAVLKVPSVEPRLTMYESDWRYCRVKGMGSVVRGSTVCVYESFNNYRPTPETMLLEEELVYNISPYENIRKGSYPHLLVTTGLKDVNVSPWEPARYHNKLKRFSESGNHLFLYSEMEGDHFFRSDRQNAFEVLFVLDILDKL</sequence>
<dbReference type="InterPro" id="IPR001375">
    <property type="entry name" value="Peptidase_S9_cat"/>
</dbReference>
<accession>A0A081NEZ3</accession>
<dbReference type="GO" id="GO:0006508">
    <property type="term" value="P:proteolysis"/>
    <property type="evidence" value="ECO:0007669"/>
    <property type="project" value="InterPro"/>
</dbReference>
<keyword evidence="4" id="KW-1185">Reference proteome</keyword>
<dbReference type="RefSeq" id="WP_034839438.1">
    <property type="nucleotide sequence ID" value="NZ_JOKH01000004.1"/>
</dbReference>
<dbReference type="Pfam" id="PF00326">
    <property type="entry name" value="Peptidase_S9"/>
    <property type="match status" value="1"/>
</dbReference>
<dbReference type="AlphaFoldDB" id="A0A081NEZ3"/>
<gene>
    <name evidence="3" type="ORF">GZ78_20595</name>
</gene>
<organism evidence="3 4">
    <name type="scientific">Endozoicomonas numazuensis</name>
    <dbReference type="NCBI Taxonomy" id="1137799"/>
    <lineage>
        <taxon>Bacteria</taxon>
        <taxon>Pseudomonadati</taxon>
        <taxon>Pseudomonadota</taxon>
        <taxon>Gammaproteobacteria</taxon>
        <taxon>Oceanospirillales</taxon>
        <taxon>Endozoicomonadaceae</taxon>
        <taxon>Endozoicomonas</taxon>
    </lineage>
</organism>
<dbReference type="InterPro" id="IPR002470">
    <property type="entry name" value="Peptidase_S9A"/>
</dbReference>
<dbReference type="Gene3D" id="3.40.50.1820">
    <property type="entry name" value="alpha/beta hydrolase"/>
    <property type="match status" value="2"/>
</dbReference>
<dbReference type="eggNOG" id="COG1770">
    <property type="taxonomic scope" value="Bacteria"/>
</dbReference>
<proteinExistence type="inferred from homology"/>
<evidence type="ECO:0000256" key="1">
    <source>
        <dbReference type="ARBA" id="ARBA00005228"/>
    </source>
</evidence>
<dbReference type="OrthoDB" id="9801421at2"/>
<dbReference type="Gene3D" id="2.130.10.120">
    <property type="entry name" value="Prolyl oligopeptidase, N-terminal domain"/>
    <property type="match status" value="1"/>
</dbReference>
<dbReference type="PANTHER" id="PTHR11757">
    <property type="entry name" value="PROTEASE FAMILY S9A OLIGOPEPTIDASE"/>
    <property type="match status" value="1"/>
</dbReference>
<reference evidence="3 4" key="1">
    <citation type="submission" date="2014-06" db="EMBL/GenBank/DDBJ databases">
        <title>Whole Genome Sequences of Three Symbiotic Endozoicomonas Bacteria.</title>
        <authorList>
            <person name="Neave M.J."/>
            <person name="Apprill A."/>
            <person name="Voolstra C.R."/>
        </authorList>
    </citation>
    <scope>NUCLEOTIDE SEQUENCE [LARGE SCALE GENOMIC DNA]</scope>
    <source>
        <strain evidence="3 4">DSM 25634</strain>
    </source>
</reference>
<dbReference type="PANTHER" id="PTHR11757:SF19">
    <property type="entry name" value="PROLYL ENDOPEPTIDASE-LIKE"/>
    <property type="match status" value="1"/>
</dbReference>